<dbReference type="Proteomes" id="UP000016665">
    <property type="component" value="Chromosome 27"/>
</dbReference>
<dbReference type="InterPro" id="IPR036445">
    <property type="entry name" value="GPCR_2_extracell_dom_sf"/>
</dbReference>
<dbReference type="PANTHER" id="PTHR45620:SF16">
    <property type="entry name" value="GROWTH HORMONE RELEASING HORMONE RECEPTOR 2 PRECURSOR"/>
    <property type="match status" value="1"/>
</dbReference>
<dbReference type="PANTHER" id="PTHR45620">
    <property type="entry name" value="PDF RECEPTOR-LIKE PROTEIN-RELATED"/>
    <property type="match status" value="1"/>
</dbReference>
<feature type="transmembrane region" description="Helical" evidence="11">
    <location>
        <begin position="109"/>
        <end position="129"/>
    </location>
</feature>
<dbReference type="PRINTS" id="PR00249">
    <property type="entry name" value="GPCRSECRETIN"/>
</dbReference>
<sequence length="390" mass="41374">MLPVPGGPDRGHPAPPLLVSPLSPPSPGCPTDWDGLSCWPALPLGQSRAVACPDILNVFKKSEGLVQRNCTERGWSLPSPPYHSSCQLEPLGSSNDTEATRGHFVTMKVLYTCGHCTSLAALLLAIGIFRCFRKLHCTRNSIHIHFFTSFILRGSAVFIKDSVLFSDESADHCTMSTVTCKAAIAFLQYSVLANFYWLLVEGLYLQTLLLLTFTCDRSYTWGYILVGWGEPGDVPGTAWEWPDLRPTRGPQGCSQRAPTPTSPAAGHPAAPARAQSCWRSWPDPGQVLPCHTHPGLGMPVPGARVRWQGAGAGGGTGTAPSPVSVPFSLRASPSCHIQSPAPHAFLGTGHGGVARGLPGALEGPSLCVSCPRRCAHAHGRGVGAGQAALR</sequence>
<dbReference type="InterPro" id="IPR017981">
    <property type="entry name" value="GPCR_2-like_7TM"/>
</dbReference>
<dbReference type="GO" id="GO:0007166">
    <property type="term" value="P:cell surface receptor signaling pathway"/>
    <property type="evidence" value="ECO:0007669"/>
    <property type="project" value="InterPro"/>
</dbReference>
<keyword evidence="4 11" id="KW-0812">Transmembrane</keyword>
<dbReference type="GO" id="GO:0004999">
    <property type="term" value="F:vasoactive intestinal polypeptide receptor activity"/>
    <property type="evidence" value="ECO:0007669"/>
    <property type="project" value="InterPro"/>
</dbReference>
<keyword evidence="15" id="KW-1185">Reference proteome</keyword>
<dbReference type="PROSITE" id="PS50261">
    <property type="entry name" value="G_PROTEIN_RECEP_F2_4"/>
    <property type="match status" value="1"/>
</dbReference>
<evidence type="ECO:0008006" key="16">
    <source>
        <dbReference type="Google" id="ProtNLM"/>
    </source>
</evidence>
<feature type="domain" description="G-protein coupled receptors family 2 profile 2" evidence="13">
    <location>
        <begin position="107"/>
        <end position="231"/>
    </location>
</feature>
<comment type="subcellular location">
    <subcellularLocation>
        <location evidence="1">Cell membrane</location>
        <topology evidence="1">Multi-pass membrane protein</topology>
    </subcellularLocation>
</comment>
<evidence type="ECO:0000256" key="9">
    <source>
        <dbReference type="ARBA" id="ARBA00023224"/>
    </source>
</evidence>
<accession>A0A803VTQ5</accession>
<dbReference type="GO" id="GO:0017046">
    <property type="term" value="F:peptide hormone binding"/>
    <property type="evidence" value="ECO:0007669"/>
    <property type="project" value="TreeGrafter"/>
</dbReference>
<evidence type="ECO:0000256" key="11">
    <source>
        <dbReference type="SAM" id="Phobius"/>
    </source>
</evidence>
<evidence type="ECO:0000313" key="15">
    <source>
        <dbReference type="Proteomes" id="UP000016665"/>
    </source>
</evidence>
<comment type="similarity">
    <text evidence="2">Belongs to the G-protein coupled receptor 2 family.</text>
</comment>
<reference evidence="14" key="3">
    <citation type="submission" date="2025-09" db="UniProtKB">
        <authorList>
            <consortium name="Ensembl"/>
        </authorList>
    </citation>
    <scope>IDENTIFICATION</scope>
</reference>
<evidence type="ECO:0000259" key="12">
    <source>
        <dbReference type="PROSITE" id="PS50227"/>
    </source>
</evidence>
<evidence type="ECO:0000256" key="5">
    <source>
        <dbReference type="ARBA" id="ARBA00022989"/>
    </source>
</evidence>
<evidence type="ECO:0000313" key="14">
    <source>
        <dbReference type="Ensembl" id="ENSFALP00000026111.1"/>
    </source>
</evidence>
<feature type="region of interest" description="Disordered" evidence="10">
    <location>
        <begin position="301"/>
        <end position="324"/>
    </location>
</feature>
<dbReference type="GO" id="GO:0005886">
    <property type="term" value="C:plasma membrane"/>
    <property type="evidence" value="ECO:0007669"/>
    <property type="project" value="UniProtKB-SubCell"/>
</dbReference>
<reference evidence="14 15" key="1">
    <citation type="journal article" date="2012" name="Nature">
        <title>The genomic landscape of species divergence in Ficedula flycatchers.</title>
        <authorList>
            <person name="Ellegren H."/>
            <person name="Smeds L."/>
            <person name="Burri R."/>
            <person name="Olason P.I."/>
            <person name="Backstrom N."/>
            <person name="Kawakami T."/>
            <person name="Kunstner A."/>
            <person name="Makinen H."/>
            <person name="Nadachowska-Brzyska K."/>
            <person name="Qvarnstrom A."/>
            <person name="Uebbing S."/>
            <person name="Wolf J.B."/>
        </authorList>
    </citation>
    <scope>NUCLEOTIDE SEQUENCE [LARGE SCALE GENOMIC DNA]</scope>
</reference>
<evidence type="ECO:0000256" key="6">
    <source>
        <dbReference type="ARBA" id="ARBA00023040"/>
    </source>
</evidence>
<keyword evidence="3" id="KW-1003">Cell membrane</keyword>
<dbReference type="InterPro" id="IPR050332">
    <property type="entry name" value="GPCR_2"/>
</dbReference>
<dbReference type="AlphaFoldDB" id="A0A803VTQ5"/>
<evidence type="ECO:0000256" key="3">
    <source>
        <dbReference type="ARBA" id="ARBA00022475"/>
    </source>
</evidence>
<feature type="compositionally biased region" description="Pro residues" evidence="10">
    <location>
        <begin position="13"/>
        <end position="24"/>
    </location>
</feature>
<evidence type="ECO:0000256" key="2">
    <source>
        <dbReference type="ARBA" id="ARBA00005314"/>
    </source>
</evidence>
<dbReference type="InterPro" id="IPR000832">
    <property type="entry name" value="GPCR_2_secretin-like"/>
</dbReference>
<name>A0A803VTQ5_FICAL</name>
<dbReference type="GeneTree" id="ENSGT00940000166534"/>
<gene>
    <name evidence="14" type="primary">LOC101811096</name>
</gene>
<dbReference type="SMART" id="SM00008">
    <property type="entry name" value="HormR"/>
    <property type="match status" value="1"/>
</dbReference>
<dbReference type="InterPro" id="IPR001879">
    <property type="entry name" value="GPCR_2_extracellular_dom"/>
</dbReference>
<keyword evidence="5 11" id="KW-1133">Transmembrane helix</keyword>
<feature type="domain" description="G-protein coupled receptors family 2 profile 1" evidence="12">
    <location>
        <begin position="29"/>
        <end position="90"/>
    </location>
</feature>
<keyword evidence="8" id="KW-0675">Receptor</keyword>
<proteinExistence type="inferred from homology"/>
<evidence type="ECO:0000256" key="10">
    <source>
        <dbReference type="SAM" id="MobiDB-lite"/>
    </source>
</evidence>
<evidence type="ECO:0000256" key="1">
    <source>
        <dbReference type="ARBA" id="ARBA00004651"/>
    </source>
</evidence>
<dbReference type="GO" id="GO:0007188">
    <property type="term" value="P:adenylate cyclase-modulating G protein-coupled receptor signaling pathway"/>
    <property type="evidence" value="ECO:0007669"/>
    <property type="project" value="TreeGrafter"/>
</dbReference>
<dbReference type="SUPFAM" id="SSF111418">
    <property type="entry name" value="Hormone receptor domain"/>
    <property type="match status" value="1"/>
</dbReference>
<keyword evidence="6" id="KW-0297">G-protein coupled receptor</keyword>
<organism evidence="14 15">
    <name type="scientific">Ficedula albicollis</name>
    <name type="common">Collared flycatcher</name>
    <name type="synonym">Muscicapa albicollis</name>
    <dbReference type="NCBI Taxonomy" id="59894"/>
    <lineage>
        <taxon>Eukaryota</taxon>
        <taxon>Metazoa</taxon>
        <taxon>Chordata</taxon>
        <taxon>Craniata</taxon>
        <taxon>Vertebrata</taxon>
        <taxon>Euteleostomi</taxon>
        <taxon>Archelosauria</taxon>
        <taxon>Archosauria</taxon>
        <taxon>Dinosauria</taxon>
        <taxon>Saurischia</taxon>
        <taxon>Theropoda</taxon>
        <taxon>Coelurosauria</taxon>
        <taxon>Aves</taxon>
        <taxon>Neognathae</taxon>
        <taxon>Neoaves</taxon>
        <taxon>Telluraves</taxon>
        <taxon>Australaves</taxon>
        <taxon>Passeriformes</taxon>
        <taxon>Muscicapidae</taxon>
        <taxon>Ficedula</taxon>
    </lineage>
</organism>
<evidence type="ECO:0000259" key="13">
    <source>
        <dbReference type="PROSITE" id="PS50261"/>
    </source>
</evidence>
<dbReference type="PROSITE" id="PS50227">
    <property type="entry name" value="G_PROTEIN_RECEP_F2_3"/>
    <property type="match status" value="1"/>
</dbReference>
<feature type="region of interest" description="Disordered" evidence="10">
    <location>
        <begin position="237"/>
        <end position="270"/>
    </location>
</feature>
<keyword evidence="9" id="KW-0807">Transducer</keyword>
<dbReference type="InterPro" id="IPR001771">
    <property type="entry name" value="GPCR_2_VIP_rcpt_1"/>
</dbReference>
<evidence type="ECO:0000256" key="7">
    <source>
        <dbReference type="ARBA" id="ARBA00023136"/>
    </source>
</evidence>
<dbReference type="GO" id="GO:0008528">
    <property type="term" value="F:G protein-coupled peptide receptor activity"/>
    <property type="evidence" value="ECO:0007669"/>
    <property type="project" value="TreeGrafter"/>
</dbReference>
<keyword evidence="7 11" id="KW-0472">Membrane</keyword>
<feature type="region of interest" description="Disordered" evidence="10">
    <location>
        <begin position="1"/>
        <end position="24"/>
    </location>
</feature>
<dbReference type="Gene3D" id="4.10.1240.10">
    <property type="entry name" value="GPCR, family 2, extracellular hormone receptor domain"/>
    <property type="match status" value="1"/>
</dbReference>
<dbReference type="Pfam" id="PF00002">
    <property type="entry name" value="7tm_2"/>
    <property type="match status" value="1"/>
</dbReference>
<dbReference type="Pfam" id="PF02793">
    <property type="entry name" value="HRM"/>
    <property type="match status" value="1"/>
</dbReference>
<evidence type="ECO:0000256" key="4">
    <source>
        <dbReference type="ARBA" id="ARBA00022692"/>
    </source>
</evidence>
<reference evidence="14" key="2">
    <citation type="submission" date="2025-08" db="UniProtKB">
        <authorList>
            <consortium name="Ensembl"/>
        </authorList>
    </citation>
    <scope>IDENTIFICATION</scope>
</reference>
<protein>
    <recommendedName>
        <fullName evidence="16">Vasoactive intestinal peptide receptor 1</fullName>
    </recommendedName>
</protein>
<evidence type="ECO:0000256" key="8">
    <source>
        <dbReference type="ARBA" id="ARBA00023170"/>
    </source>
</evidence>
<dbReference type="Ensembl" id="ENSFALT00000030289.1">
    <property type="protein sequence ID" value="ENSFALP00000026111.1"/>
    <property type="gene ID" value="ENSFALG00000023624.1"/>
</dbReference>
<dbReference type="Gene3D" id="1.20.1070.10">
    <property type="entry name" value="Rhodopsin 7-helix transmembrane proteins"/>
    <property type="match status" value="1"/>
</dbReference>
<feature type="compositionally biased region" description="Low complexity" evidence="10">
    <location>
        <begin position="257"/>
        <end position="270"/>
    </location>
</feature>
<dbReference type="PRINTS" id="PR01154">
    <property type="entry name" value="VIP1RECEPTOR"/>
</dbReference>